<dbReference type="AlphaFoldDB" id="A0A834SX79"/>
<dbReference type="EMBL" id="JAAIUW010000013">
    <property type="protein sequence ID" value="KAF7805214.1"/>
    <property type="molecule type" value="Genomic_DNA"/>
</dbReference>
<evidence type="ECO:0000313" key="1">
    <source>
        <dbReference type="EMBL" id="KAF7805214.1"/>
    </source>
</evidence>
<reference evidence="1" key="1">
    <citation type="submission" date="2020-09" db="EMBL/GenBank/DDBJ databases">
        <title>Genome-Enabled Discovery of Anthraquinone Biosynthesis in Senna tora.</title>
        <authorList>
            <person name="Kang S.-H."/>
            <person name="Pandey R.P."/>
            <person name="Lee C.-M."/>
            <person name="Sim J.-S."/>
            <person name="Jeong J.-T."/>
            <person name="Choi B.-S."/>
            <person name="Jung M."/>
            <person name="Ginzburg D."/>
            <person name="Zhao K."/>
            <person name="Won S.Y."/>
            <person name="Oh T.-J."/>
            <person name="Yu Y."/>
            <person name="Kim N.-H."/>
            <person name="Lee O.R."/>
            <person name="Lee T.-H."/>
            <person name="Bashyal P."/>
            <person name="Kim T.-S."/>
            <person name="Lee W.-H."/>
            <person name="Kawkins C."/>
            <person name="Kim C.-K."/>
            <person name="Kim J.S."/>
            <person name="Ahn B.O."/>
            <person name="Rhee S.Y."/>
            <person name="Sohng J.K."/>
        </authorList>
    </citation>
    <scope>NUCLEOTIDE SEQUENCE</scope>
    <source>
        <tissue evidence="1">Leaf</tissue>
    </source>
</reference>
<gene>
    <name evidence="1" type="ORF">G2W53_044325</name>
</gene>
<organism evidence="1 2">
    <name type="scientific">Senna tora</name>
    <dbReference type="NCBI Taxonomy" id="362788"/>
    <lineage>
        <taxon>Eukaryota</taxon>
        <taxon>Viridiplantae</taxon>
        <taxon>Streptophyta</taxon>
        <taxon>Embryophyta</taxon>
        <taxon>Tracheophyta</taxon>
        <taxon>Spermatophyta</taxon>
        <taxon>Magnoliopsida</taxon>
        <taxon>eudicotyledons</taxon>
        <taxon>Gunneridae</taxon>
        <taxon>Pentapetalae</taxon>
        <taxon>rosids</taxon>
        <taxon>fabids</taxon>
        <taxon>Fabales</taxon>
        <taxon>Fabaceae</taxon>
        <taxon>Caesalpinioideae</taxon>
        <taxon>Cassia clade</taxon>
        <taxon>Senna</taxon>
    </lineage>
</organism>
<proteinExistence type="predicted"/>
<keyword evidence="2" id="KW-1185">Reference proteome</keyword>
<sequence length="45" mass="5494">MEKILNLRSNEGETKITKRMSNFEDERSVYHREKRIEERRKGLGE</sequence>
<name>A0A834SX79_9FABA</name>
<evidence type="ECO:0000313" key="2">
    <source>
        <dbReference type="Proteomes" id="UP000634136"/>
    </source>
</evidence>
<comment type="caution">
    <text evidence="1">The sequence shown here is derived from an EMBL/GenBank/DDBJ whole genome shotgun (WGS) entry which is preliminary data.</text>
</comment>
<dbReference type="Proteomes" id="UP000634136">
    <property type="component" value="Unassembled WGS sequence"/>
</dbReference>
<accession>A0A834SX79</accession>
<protein>
    <submittedName>
        <fullName evidence="1">Uncharacterized protein</fullName>
    </submittedName>
</protein>